<dbReference type="Proteomes" id="UP000275473">
    <property type="component" value="Unassembled WGS sequence"/>
</dbReference>
<accession>A0A3M8P7F7</accession>
<proteinExistence type="predicted"/>
<feature type="transmembrane region" description="Helical" evidence="1">
    <location>
        <begin position="38"/>
        <end position="60"/>
    </location>
</feature>
<dbReference type="EMBL" id="RIAX01000005">
    <property type="protein sequence ID" value="RNF39552.1"/>
    <property type="molecule type" value="Genomic_DNA"/>
</dbReference>
<dbReference type="OrthoDB" id="2871924at2"/>
<comment type="caution">
    <text evidence="2">The sequence shown here is derived from an EMBL/GenBank/DDBJ whole genome shotgun (WGS) entry which is preliminary data.</text>
</comment>
<keyword evidence="1" id="KW-1133">Transmembrane helix</keyword>
<keyword evidence="1" id="KW-0472">Membrane</keyword>
<feature type="transmembrane region" description="Helical" evidence="1">
    <location>
        <begin position="115"/>
        <end position="133"/>
    </location>
</feature>
<keyword evidence="3" id="KW-1185">Reference proteome</keyword>
<protein>
    <recommendedName>
        <fullName evidence="4">Ferric oxidoreductase domain-containing protein</fullName>
    </recommendedName>
</protein>
<evidence type="ECO:0000313" key="3">
    <source>
        <dbReference type="Proteomes" id="UP000275473"/>
    </source>
</evidence>
<organism evidence="2 3">
    <name type="scientific">Planococcus salinus</name>
    <dbReference type="NCBI Taxonomy" id="1848460"/>
    <lineage>
        <taxon>Bacteria</taxon>
        <taxon>Bacillati</taxon>
        <taxon>Bacillota</taxon>
        <taxon>Bacilli</taxon>
        <taxon>Bacillales</taxon>
        <taxon>Caryophanaceae</taxon>
        <taxon>Planococcus</taxon>
    </lineage>
</organism>
<keyword evidence="1" id="KW-0812">Transmembrane</keyword>
<evidence type="ECO:0000256" key="1">
    <source>
        <dbReference type="SAM" id="Phobius"/>
    </source>
</evidence>
<dbReference type="RefSeq" id="WP_123165252.1">
    <property type="nucleotide sequence ID" value="NZ_RIAX01000005.1"/>
</dbReference>
<feature type="transmembrane region" description="Helical" evidence="1">
    <location>
        <begin position="81"/>
        <end position="103"/>
    </location>
</feature>
<name>A0A3M8P7F7_9BACL</name>
<feature type="transmembrane region" description="Helical" evidence="1">
    <location>
        <begin position="12"/>
        <end position="32"/>
    </location>
</feature>
<reference evidence="2 3" key="1">
    <citation type="journal article" date="2018" name="Int. J. Syst. Evol. Microbiol.">
        <title>Planococcus salinus sp. nov., a moderately halophilic bacterium isolated from a saline-alkali soil.</title>
        <authorList>
            <person name="Gan L."/>
        </authorList>
    </citation>
    <scope>NUCLEOTIDE SEQUENCE [LARGE SCALE GENOMIC DNA]</scope>
    <source>
        <strain evidence="2 3">LCB217</strain>
    </source>
</reference>
<sequence>MLKILYRLNFRQAVLIVSILSLPLLFLLYRLGFDTYRAALWAGRIGAIYLMLAFILYLFLYAISHLPKSSGRQKLVTFTRIYIRFHSSLAAIGSLFIVWHLAFMLSQVSMTPTGIAGYVTVLALLPLLVTGYMRGRKSSGLRRRMHRYMAFLFIGAVLIHVFV</sequence>
<feature type="transmembrane region" description="Helical" evidence="1">
    <location>
        <begin position="145"/>
        <end position="162"/>
    </location>
</feature>
<evidence type="ECO:0008006" key="4">
    <source>
        <dbReference type="Google" id="ProtNLM"/>
    </source>
</evidence>
<gene>
    <name evidence="2" type="ORF">EEX84_08745</name>
</gene>
<dbReference type="AlphaFoldDB" id="A0A3M8P7F7"/>
<evidence type="ECO:0000313" key="2">
    <source>
        <dbReference type="EMBL" id="RNF39552.1"/>
    </source>
</evidence>